<dbReference type="PANTHER" id="PTHR14969:SF13">
    <property type="entry name" value="AT30094P"/>
    <property type="match status" value="1"/>
</dbReference>
<dbReference type="InterPro" id="IPR000326">
    <property type="entry name" value="PAP2/HPO"/>
</dbReference>
<dbReference type="Pfam" id="PF01569">
    <property type="entry name" value="PAP2"/>
    <property type="match status" value="1"/>
</dbReference>
<reference evidence="3" key="1">
    <citation type="submission" date="2020-02" db="EMBL/GenBank/DDBJ databases">
        <authorList>
            <person name="Meier V. D."/>
        </authorList>
    </citation>
    <scope>NUCLEOTIDE SEQUENCE</scope>
    <source>
        <strain evidence="3">AVDCRST_MAG59</strain>
    </source>
</reference>
<dbReference type="EMBL" id="CADCWF010000118">
    <property type="protein sequence ID" value="CAA9552786.1"/>
    <property type="molecule type" value="Genomic_DNA"/>
</dbReference>
<evidence type="ECO:0000259" key="2">
    <source>
        <dbReference type="SMART" id="SM00014"/>
    </source>
</evidence>
<keyword evidence="1" id="KW-1133">Transmembrane helix</keyword>
<feature type="non-terminal residue" evidence="3">
    <location>
        <position position="1"/>
    </location>
</feature>
<feature type="transmembrane region" description="Helical" evidence="1">
    <location>
        <begin position="148"/>
        <end position="166"/>
    </location>
</feature>
<dbReference type="CDD" id="cd03392">
    <property type="entry name" value="PAP2_like_2"/>
    <property type="match status" value="1"/>
</dbReference>
<protein>
    <recommendedName>
        <fullName evidence="2">Phosphatidic acid phosphatase type 2/haloperoxidase domain-containing protein</fullName>
    </recommendedName>
</protein>
<dbReference type="InterPro" id="IPR036938">
    <property type="entry name" value="PAP2/HPO_sf"/>
</dbReference>
<name>A0A6J4ULL3_9BACT</name>
<dbReference type="PANTHER" id="PTHR14969">
    <property type="entry name" value="SPHINGOSINE-1-PHOSPHATE PHOSPHOHYDROLASE"/>
    <property type="match status" value="1"/>
</dbReference>
<dbReference type="SMART" id="SM00014">
    <property type="entry name" value="acidPPc"/>
    <property type="match status" value="1"/>
</dbReference>
<gene>
    <name evidence="3" type="ORF">AVDCRST_MAG59-1897</name>
</gene>
<evidence type="ECO:0000256" key="1">
    <source>
        <dbReference type="SAM" id="Phobius"/>
    </source>
</evidence>
<sequence>TVAVQRLRAPWFREFMRVVSWPGFPPQSRVLPWLLAGFWFARGRRLEAVFQMLGWGTGFVSFVVKHRVKRPRPNHPTIVVTLARIGGTSFPSGHVLNYVGIYGTFVYLTLRDGLPEWVRRPLLALLGTMLSFVGLSRMYLGHHWLTDVTASYLLGSSYLWALTSFYEQVRSRRGRGAGT</sequence>
<keyword evidence="1" id="KW-0812">Transmembrane</keyword>
<feature type="transmembrane region" description="Helical" evidence="1">
    <location>
        <begin position="122"/>
        <end position="142"/>
    </location>
</feature>
<organism evidence="3">
    <name type="scientific">uncultured Thermomicrobiales bacterium</name>
    <dbReference type="NCBI Taxonomy" id="1645740"/>
    <lineage>
        <taxon>Bacteria</taxon>
        <taxon>Pseudomonadati</taxon>
        <taxon>Thermomicrobiota</taxon>
        <taxon>Thermomicrobia</taxon>
        <taxon>Thermomicrobiales</taxon>
        <taxon>environmental samples</taxon>
    </lineage>
</organism>
<evidence type="ECO:0000313" key="3">
    <source>
        <dbReference type="EMBL" id="CAA9552786.1"/>
    </source>
</evidence>
<proteinExistence type="predicted"/>
<accession>A0A6J4ULL3</accession>
<dbReference type="SUPFAM" id="SSF48317">
    <property type="entry name" value="Acid phosphatase/Vanadium-dependent haloperoxidase"/>
    <property type="match status" value="1"/>
</dbReference>
<dbReference type="Gene3D" id="1.20.144.10">
    <property type="entry name" value="Phosphatidic acid phosphatase type 2/haloperoxidase"/>
    <property type="match status" value="1"/>
</dbReference>
<keyword evidence="1" id="KW-0472">Membrane</keyword>
<feature type="domain" description="Phosphatidic acid phosphatase type 2/haloperoxidase" evidence="2">
    <location>
        <begin position="50"/>
        <end position="165"/>
    </location>
</feature>
<dbReference type="AlphaFoldDB" id="A0A6J4ULL3"/>